<dbReference type="PANTHER" id="PTHR38011">
    <property type="entry name" value="DIHYDROFOLATE REDUCTASE FAMILY PROTEIN (AFU_ORTHOLOGUE AFUA_8G06820)"/>
    <property type="match status" value="1"/>
</dbReference>
<feature type="domain" description="Bacterial bifunctional deaminase-reductase C-terminal" evidence="4">
    <location>
        <begin position="135"/>
        <end position="209"/>
    </location>
</feature>
<keyword evidence="3" id="KW-0560">Oxidoreductase</keyword>
<keyword evidence="2" id="KW-0521">NADP</keyword>
<evidence type="ECO:0000256" key="1">
    <source>
        <dbReference type="ARBA" id="ARBA00005104"/>
    </source>
</evidence>
<accession>A0ABM8BIT1</accession>
<evidence type="ECO:0000313" key="6">
    <source>
        <dbReference type="Proteomes" id="UP001321741"/>
    </source>
</evidence>
<evidence type="ECO:0000256" key="2">
    <source>
        <dbReference type="ARBA" id="ARBA00022857"/>
    </source>
</evidence>
<name>A0ABM8BIT1_9LACO</name>
<evidence type="ECO:0000259" key="4">
    <source>
        <dbReference type="Pfam" id="PF01872"/>
    </source>
</evidence>
<proteinExistence type="predicted"/>
<gene>
    <name evidence="5" type="ORF">KIM322_14680</name>
</gene>
<dbReference type="Gene3D" id="3.40.430.10">
    <property type="entry name" value="Dihydrofolate Reductase, subunit A"/>
    <property type="match status" value="1"/>
</dbReference>
<dbReference type="SUPFAM" id="SSF53597">
    <property type="entry name" value="Dihydrofolate reductase-like"/>
    <property type="match status" value="1"/>
</dbReference>
<dbReference type="Pfam" id="PF01872">
    <property type="entry name" value="RibD_C"/>
    <property type="match status" value="1"/>
</dbReference>
<reference evidence="5 6" key="1">
    <citation type="journal article" date="2023" name="Microbiol. Spectr.">
        <title>Symbiosis of Carpenter Bees with Uncharacterized Lactic Acid Bacteria Showing NAD Auxotrophy.</title>
        <authorList>
            <person name="Kawasaki S."/>
            <person name="Ozawa K."/>
            <person name="Mori T."/>
            <person name="Yamamoto A."/>
            <person name="Ito M."/>
            <person name="Ohkuma M."/>
            <person name="Sakamoto M."/>
            <person name="Matsutani M."/>
        </authorList>
    </citation>
    <scope>NUCLEOTIDE SEQUENCE [LARGE SCALE GENOMIC DNA]</scope>
    <source>
        <strain evidence="5 6">Kim32-2</strain>
    </source>
</reference>
<evidence type="ECO:0000313" key="5">
    <source>
        <dbReference type="EMBL" id="BDR61207.1"/>
    </source>
</evidence>
<dbReference type="InterPro" id="IPR050765">
    <property type="entry name" value="Riboflavin_Biosynth_HTPR"/>
</dbReference>
<dbReference type="Proteomes" id="UP001321741">
    <property type="component" value="Chromosome"/>
</dbReference>
<protein>
    <submittedName>
        <fullName evidence="5">5-amino-6-(5-phosphoribosylamino)uracil reductase</fullName>
    </submittedName>
</protein>
<keyword evidence="6" id="KW-1185">Reference proteome</keyword>
<dbReference type="RefSeq" id="WP_317637427.1">
    <property type="nucleotide sequence ID" value="NZ_AP026803.1"/>
</dbReference>
<dbReference type="InterPro" id="IPR024072">
    <property type="entry name" value="DHFR-like_dom_sf"/>
</dbReference>
<dbReference type="EMBL" id="AP026803">
    <property type="protein sequence ID" value="BDR61207.1"/>
    <property type="molecule type" value="Genomic_DNA"/>
</dbReference>
<dbReference type="InterPro" id="IPR002734">
    <property type="entry name" value="RibDG_C"/>
</dbReference>
<sequence>MIRPKTTLFILTSLDGRITGNFSKALPTKYSSKIFQQIGFEHALTEDYNFQGWIYGSNTSTSYFAKGTPVINEDVPLVTAGDYISPVAHDVHYIALDRKGQLNWKSNTTSYEGHPAGVIEVLTDQASNGYKHFLRERHISYLMAGHQNIDLPLLLTKLVEIYHMSNILLGGGGILNWSFLSAGLCDEVAMLVTPAIDGLADTARLFNSQFAGDPHPIGFTLKECRVLKESNLWLRYTPNNVSARDQAAG</sequence>
<evidence type="ECO:0000256" key="3">
    <source>
        <dbReference type="ARBA" id="ARBA00023002"/>
    </source>
</evidence>
<organism evidence="5 6">
    <name type="scientific">Lactobacillus xylocopicola</name>
    <dbReference type="NCBI Taxonomy" id="2976676"/>
    <lineage>
        <taxon>Bacteria</taxon>
        <taxon>Bacillati</taxon>
        <taxon>Bacillota</taxon>
        <taxon>Bacilli</taxon>
        <taxon>Lactobacillales</taxon>
        <taxon>Lactobacillaceae</taxon>
        <taxon>Lactobacillus</taxon>
    </lineage>
</organism>
<comment type="pathway">
    <text evidence="1">Cofactor biosynthesis; riboflavin biosynthesis.</text>
</comment>
<dbReference type="PANTHER" id="PTHR38011:SF7">
    <property type="entry name" value="2,5-DIAMINO-6-RIBOSYLAMINO-4(3H)-PYRIMIDINONE 5'-PHOSPHATE REDUCTASE"/>
    <property type="match status" value="1"/>
</dbReference>